<feature type="compositionally biased region" description="Basic and acidic residues" evidence="1">
    <location>
        <begin position="150"/>
        <end position="186"/>
    </location>
</feature>
<comment type="caution">
    <text evidence="3">The sequence shown here is derived from an EMBL/GenBank/DDBJ whole genome shotgun (WGS) entry which is preliminary data.</text>
</comment>
<evidence type="ECO:0000313" key="4">
    <source>
        <dbReference type="Proteomes" id="UP001365542"/>
    </source>
</evidence>
<dbReference type="AlphaFoldDB" id="A0AAV9XN68"/>
<reference evidence="3 4" key="1">
    <citation type="submission" date="2019-10" db="EMBL/GenBank/DDBJ databases">
        <authorList>
            <person name="Palmer J.M."/>
        </authorList>
    </citation>
    <scope>NUCLEOTIDE SEQUENCE [LARGE SCALE GENOMIC DNA]</scope>
    <source>
        <strain evidence="3 4">TWF694</strain>
    </source>
</reference>
<evidence type="ECO:0000313" key="3">
    <source>
        <dbReference type="EMBL" id="KAK6542362.1"/>
    </source>
</evidence>
<accession>A0AAV9XN68</accession>
<evidence type="ECO:0000259" key="2">
    <source>
        <dbReference type="SMART" id="SM00128"/>
    </source>
</evidence>
<dbReference type="Gene3D" id="3.60.10.10">
    <property type="entry name" value="Endonuclease/exonuclease/phosphatase"/>
    <property type="match status" value="1"/>
</dbReference>
<dbReference type="GO" id="GO:0046856">
    <property type="term" value="P:phosphatidylinositol dephosphorylation"/>
    <property type="evidence" value="ECO:0007669"/>
    <property type="project" value="InterPro"/>
</dbReference>
<evidence type="ECO:0000256" key="1">
    <source>
        <dbReference type="SAM" id="MobiDB-lite"/>
    </source>
</evidence>
<dbReference type="InterPro" id="IPR046985">
    <property type="entry name" value="IP5"/>
</dbReference>
<protein>
    <recommendedName>
        <fullName evidence="2">Inositol polyphosphate-related phosphatase domain-containing protein</fullName>
    </recommendedName>
</protein>
<keyword evidence="4" id="KW-1185">Reference proteome</keyword>
<dbReference type="Pfam" id="PF22669">
    <property type="entry name" value="Exo_endo_phos2"/>
    <property type="match status" value="2"/>
</dbReference>
<dbReference type="SUPFAM" id="SSF56219">
    <property type="entry name" value="DNase I-like"/>
    <property type="match status" value="1"/>
</dbReference>
<dbReference type="Proteomes" id="UP001365542">
    <property type="component" value="Unassembled WGS sequence"/>
</dbReference>
<feature type="compositionally biased region" description="Basic and acidic residues" evidence="1">
    <location>
        <begin position="196"/>
        <end position="237"/>
    </location>
</feature>
<organism evidence="3 4">
    <name type="scientific">Orbilia ellipsospora</name>
    <dbReference type="NCBI Taxonomy" id="2528407"/>
    <lineage>
        <taxon>Eukaryota</taxon>
        <taxon>Fungi</taxon>
        <taxon>Dikarya</taxon>
        <taxon>Ascomycota</taxon>
        <taxon>Pezizomycotina</taxon>
        <taxon>Orbiliomycetes</taxon>
        <taxon>Orbiliales</taxon>
        <taxon>Orbiliaceae</taxon>
        <taxon>Orbilia</taxon>
    </lineage>
</organism>
<dbReference type="PANTHER" id="PTHR11200">
    <property type="entry name" value="INOSITOL 5-PHOSPHATASE"/>
    <property type="match status" value="1"/>
</dbReference>
<dbReference type="InterPro" id="IPR013783">
    <property type="entry name" value="Ig-like_fold"/>
</dbReference>
<dbReference type="SMART" id="SM00128">
    <property type="entry name" value="IPPc"/>
    <property type="match status" value="1"/>
</dbReference>
<dbReference type="InterPro" id="IPR036691">
    <property type="entry name" value="Endo/exonu/phosph_ase_sf"/>
</dbReference>
<dbReference type="InterPro" id="IPR000300">
    <property type="entry name" value="IPPc"/>
</dbReference>
<feature type="compositionally biased region" description="Basic and acidic residues" evidence="1">
    <location>
        <begin position="80"/>
        <end position="127"/>
    </location>
</feature>
<dbReference type="PANTHER" id="PTHR11200:SF300">
    <property type="entry name" value="TYPE II INOSITOL 1,4,5-TRISPHOSPHATE 5-PHOSPHATASE"/>
    <property type="match status" value="1"/>
</dbReference>
<sequence length="1169" mass="130324">MAARRASDPGGRRPMRLEKLVGGPVAAALYERRREYLRRDTCTIKVTTWNVAAADGTHKDIAAVLRGESPHHPSASSTHPDGDRDADGTEIRALEQDTGKTRTIEKAEENEDQVRESARRAKPDHVGFGKSGANDAEKVQETTELSTQRSEGEDKDEYRGVGAEREEEVQWEKHGESDREKYHKIDGTGTNEAEEPEKPGAARGDTEKNDGEQTKSEVEERTRWGGEGRSEERRSGEVKVAPPEAGMRKPQAAQNILLNCIHVICLQEVVDVTAPENFIRSGDGTVQKRWQDAIQAALPEYRCLLVQQMVGVMMFVYASPDIASQITSPSVTTVGTGLMGYMGNKGGVLSRIVIGGLPAAGVSPPSFADEDFEEKESEEDRGVTIVFVSSHLAAFAHAIDRRNWDYAEILRRAFFRPKPLPISGGGTVPDAVASSHPNGYGFHECDLVIWAGDLNYRLDMSGNQVRRSLHKFLPPEIDGSDAILKLNQEEHTTEDPEEAQWKESHRNFEETIEHILESDQLRKQQSQGKSFQNYHEGKITFMPTYKYDIGTVSTFDTSEKARVPSYCDRVLWKDRKVEIEELERIEERKKSDARDKKREALMDGTDNTDILFEFTQADEDGDEPQTPRTFDPNTLIIPNPKDHEITSINDIDISDVVTPLKLSKYVSNQAIVSSDHKPVSAEFDLRYMSVDQDKRSVVQVEIVKDLDRQENEIRPAVTVIVDGDSNSEFLDFGEVAWDQVVHRTVTIANTGRSPAICEFVMRPVLPNILDDEEDSGFTKVSDDPMAFGDSSSSGGTEEICKPWLSATFNNAHAEGPHTLQPGDAEAVTIRLALPPRKSVSGFRAADATLLRNLNTKREELSDVLVLRVAHGQEKFIPVKAEFLPTFIGYGLTDLLKIPDSAGGVRNNPKCDGNANWSAPRELFRMTEYLLLTLRSIVMSEGGEGVRWTMLPGWPFVRDTWGLSDRDGADDEGTDELSVDSVFARSALKRWIRDALDCDRDWRWDEVDKKGFSEEDKCEVMAECLFDWLVYLKDGVLPMSLYGEVVKGVGGKAGADKILDMLPTAAPPVHANVFVYLTGFIAEIISLLSPKYDPAVTNNFTSPPLSPVALVKRLSGSSRATTTELVKKKLMKEFADAIVRRPPAMDGWRSETLEKREEERRVAFLGAFVY</sequence>
<feature type="domain" description="Inositol polyphosphate-related phosphatase" evidence="2">
    <location>
        <begin position="245"/>
        <end position="602"/>
    </location>
</feature>
<proteinExistence type="predicted"/>
<name>A0AAV9XN68_9PEZI</name>
<feature type="region of interest" description="Disordered" evidence="1">
    <location>
        <begin position="619"/>
        <end position="638"/>
    </location>
</feature>
<feature type="region of interest" description="Disordered" evidence="1">
    <location>
        <begin position="68"/>
        <end position="246"/>
    </location>
</feature>
<gene>
    <name evidence="3" type="ORF">TWF694_006321</name>
</gene>
<dbReference type="GO" id="GO:0004439">
    <property type="term" value="F:phosphatidylinositol-4,5-bisphosphate 5-phosphatase activity"/>
    <property type="evidence" value="ECO:0007669"/>
    <property type="project" value="TreeGrafter"/>
</dbReference>
<dbReference type="Gene3D" id="2.60.40.10">
    <property type="entry name" value="Immunoglobulins"/>
    <property type="match status" value="1"/>
</dbReference>
<dbReference type="EMBL" id="JAVHJO010000002">
    <property type="protein sequence ID" value="KAK6542362.1"/>
    <property type="molecule type" value="Genomic_DNA"/>
</dbReference>